<organism evidence="2 3">
    <name type="scientific">Prymnesium parvum</name>
    <name type="common">Toxic golden alga</name>
    <dbReference type="NCBI Taxonomy" id="97485"/>
    <lineage>
        <taxon>Eukaryota</taxon>
        <taxon>Haptista</taxon>
        <taxon>Haptophyta</taxon>
        <taxon>Prymnesiophyceae</taxon>
        <taxon>Prymnesiales</taxon>
        <taxon>Prymnesiaceae</taxon>
        <taxon>Prymnesium</taxon>
    </lineage>
</organism>
<evidence type="ECO:0000256" key="1">
    <source>
        <dbReference type="SAM" id="Phobius"/>
    </source>
</evidence>
<sequence>MALATLAERTAALRALQRSHPARIRAYALSCWMYSLSGAWYLHALPRLPLELQATPLMSGTTFGVLLLLQGLCSYLNDARLTLGHRVWPGRPFWLCVDRSLAWVLMCTVVGNAIVWPPCGAHARAVSVALVATCVVTYPCSKFCEVQGWMRAFVAWHSVWHYVPNLLAMTWVGLCAYGGE</sequence>
<evidence type="ECO:0000313" key="3">
    <source>
        <dbReference type="Proteomes" id="UP001515480"/>
    </source>
</evidence>
<comment type="caution">
    <text evidence="2">The sequence shown here is derived from an EMBL/GenBank/DDBJ whole genome shotgun (WGS) entry which is preliminary data.</text>
</comment>
<protein>
    <recommendedName>
        <fullName evidence="4">Post-GPI attachment to proteins factor 3</fullName>
    </recommendedName>
</protein>
<evidence type="ECO:0008006" key="4">
    <source>
        <dbReference type="Google" id="ProtNLM"/>
    </source>
</evidence>
<keyword evidence="1" id="KW-0812">Transmembrane</keyword>
<feature type="transmembrane region" description="Helical" evidence="1">
    <location>
        <begin position="24"/>
        <end position="42"/>
    </location>
</feature>
<keyword evidence="3" id="KW-1185">Reference proteome</keyword>
<accession>A0AB34ICN4</accession>
<keyword evidence="1" id="KW-1133">Transmembrane helix</keyword>
<dbReference type="AlphaFoldDB" id="A0AB34ICN4"/>
<keyword evidence="1" id="KW-0472">Membrane</keyword>
<dbReference type="EMBL" id="JBGBPQ010000031">
    <property type="protein sequence ID" value="KAL1495654.1"/>
    <property type="molecule type" value="Genomic_DNA"/>
</dbReference>
<dbReference type="Proteomes" id="UP001515480">
    <property type="component" value="Unassembled WGS sequence"/>
</dbReference>
<feature type="transmembrane region" description="Helical" evidence="1">
    <location>
        <begin position="54"/>
        <end position="72"/>
    </location>
</feature>
<reference evidence="2 3" key="1">
    <citation type="journal article" date="2024" name="Science">
        <title>Giant polyketide synthase enzymes in the biosynthesis of giant marine polyether toxins.</title>
        <authorList>
            <person name="Fallon T.R."/>
            <person name="Shende V.V."/>
            <person name="Wierzbicki I.H."/>
            <person name="Pendleton A.L."/>
            <person name="Watervoot N.F."/>
            <person name="Auber R.P."/>
            <person name="Gonzalez D.J."/>
            <person name="Wisecaver J.H."/>
            <person name="Moore B.S."/>
        </authorList>
    </citation>
    <scope>NUCLEOTIDE SEQUENCE [LARGE SCALE GENOMIC DNA]</scope>
    <source>
        <strain evidence="2 3">12B1</strain>
    </source>
</reference>
<gene>
    <name evidence="2" type="ORF">AB1Y20_016520</name>
</gene>
<name>A0AB34ICN4_PRYPA</name>
<evidence type="ECO:0000313" key="2">
    <source>
        <dbReference type="EMBL" id="KAL1495654.1"/>
    </source>
</evidence>
<proteinExistence type="predicted"/>